<proteinExistence type="predicted"/>
<dbReference type="Proteomes" id="UP000249005">
    <property type="component" value="Chromosome 1"/>
</dbReference>
<organism evidence="1 2">
    <name type="scientific">Leminorella richardii</name>
    <dbReference type="NCBI Taxonomy" id="158841"/>
    <lineage>
        <taxon>Bacteria</taxon>
        <taxon>Pseudomonadati</taxon>
        <taxon>Pseudomonadota</taxon>
        <taxon>Gammaproteobacteria</taxon>
        <taxon>Enterobacterales</taxon>
        <taxon>Budviciaceae</taxon>
        <taxon>Leminorella</taxon>
    </lineage>
</organism>
<dbReference type="AlphaFoldDB" id="A0A2X4UG34"/>
<protein>
    <recommendedName>
        <fullName evidence="3">SMI1 / KNR4 family</fullName>
    </recommendedName>
</protein>
<name>A0A2X4UG34_9GAMM</name>
<evidence type="ECO:0008006" key="3">
    <source>
        <dbReference type="Google" id="ProtNLM"/>
    </source>
</evidence>
<dbReference type="InterPro" id="IPR037883">
    <property type="entry name" value="Knr4/Smi1-like_sf"/>
</dbReference>
<dbReference type="Gene3D" id="3.40.1580.10">
    <property type="entry name" value="SMI1/KNR4-like"/>
    <property type="match status" value="1"/>
</dbReference>
<evidence type="ECO:0000313" key="1">
    <source>
        <dbReference type="EMBL" id="SQI38856.1"/>
    </source>
</evidence>
<keyword evidence="2" id="KW-1185">Reference proteome</keyword>
<reference evidence="1 2" key="1">
    <citation type="submission" date="2018-06" db="EMBL/GenBank/DDBJ databases">
        <authorList>
            <consortium name="Pathogen Informatics"/>
            <person name="Doyle S."/>
        </authorList>
    </citation>
    <scope>NUCLEOTIDE SEQUENCE [LARGE SCALE GENOMIC DNA]</scope>
    <source>
        <strain evidence="1 2">NCTC12151</strain>
    </source>
</reference>
<dbReference type="Pfam" id="PF14568">
    <property type="entry name" value="SUKH_6"/>
    <property type="match status" value="1"/>
</dbReference>
<evidence type="ECO:0000313" key="2">
    <source>
        <dbReference type="Proteomes" id="UP000249005"/>
    </source>
</evidence>
<sequence>MLLPIEEIERRLSEKFLPFDKDMDLGYLILKKKAIASSDIKTVEQTLAIDFPEDFKALTSDYDFDSFSLGKVQFSSNGEAYFPFLVEANQDNDFNTWWVGDRRPEGIVVIALTDPYTILLNTYDGAVYAMTSESSVDDFERIASNFSLFVCGVGTAFLCAGTEEQIQKAVGAQMNSSFWREMVN</sequence>
<gene>
    <name evidence="1" type="ORF">NCTC12151_01267</name>
</gene>
<accession>A0A2X4UG34</accession>
<dbReference type="SUPFAM" id="SSF160631">
    <property type="entry name" value="SMI1/KNR4-like"/>
    <property type="match status" value="1"/>
</dbReference>
<dbReference type="KEGG" id="lri:NCTC12151_01267"/>
<dbReference type="RefSeq" id="WP_170126498.1">
    <property type="nucleotide sequence ID" value="NZ_LR698987.1"/>
</dbReference>
<dbReference type="EMBL" id="LS483470">
    <property type="protein sequence ID" value="SQI38856.1"/>
    <property type="molecule type" value="Genomic_DNA"/>
</dbReference>